<dbReference type="InterPro" id="IPR000795">
    <property type="entry name" value="T_Tr_GTP-bd_dom"/>
</dbReference>
<dbReference type="SUPFAM" id="SSF52156">
    <property type="entry name" value="Initiation factor IF2/eIF5b, domain 3"/>
    <property type="match status" value="1"/>
</dbReference>
<dbReference type="Gene3D" id="3.40.50.300">
    <property type="entry name" value="P-loop containing nucleotide triphosphate hydrolases"/>
    <property type="match status" value="1"/>
</dbReference>
<keyword evidence="17" id="KW-1185">Reference proteome</keyword>
<dbReference type="InterPro" id="IPR027417">
    <property type="entry name" value="P-loop_NTPase"/>
</dbReference>
<proteinExistence type="inferred from homology"/>
<dbReference type="Gene3D" id="2.40.30.10">
    <property type="entry name" value="Translation factors"/>
    <property type="match status" value="2"/>
</dbReference>
<evidence type="ECO:0000313" key="16">
    <source>
        <dbReference type="EMBL" id="KAK3604970.1"/>
    </source>
</evidence>
<dbReference type="Pfam" id="PF04760">
    <property type="entry name" value="IF2_N"/>
    <property type="match status" value="1"/>
</dbReference>
<dbReference type="GO" id="GO:0005525">
    <property type="term" value="F:GTP binding"/>
    <property type="evidence" value="ECO:0007669"/>
    <property type="project" value="UniProtKB-KW"/>
</dbReference>
<keyword evidence="11" id="KW-0804">Transcription</keyword>
<dbReference type="Pfam" id="PF11987">
    <property type="entry name" value="IF-2"/>
    <property type="match status" value="1"/>
</dbReference>
<dbReference type="InterPro" id="IPR023115">
    <property type="entry name" value="TIF_IF2_dom3"/>
</dbReference>
<dbReference type="Gene3D" id="1.10.10.2480">
    <property type="match status" value="1"/>
</dbReference>
<dbReference type="Pfam" id="PF13184">
    <property type="entry name" value="KH_NusA_1st"/>
    <property type="match status" value="1"/>
</dbReference>
<gene>
    <name evidence="16" type="ORF">CHS0354_000634</name>
</gene>
<dbReference type="InterPro" id="IPR000178">
    <property type="entry name" value="TF_IF2_bacterial-like"/>
</dbReference>
<reference evidence="16" key="2">
    <citation type="journal article" date="2021" name="Genome Biol. Evol.">
        <title>Developing a high-quality reference genome for a parasitic bivalve with doubly uniparental inheritance (Bivalvia: Unionida).</title>
        <authorList>
            <person name="Smith C.H."/>
        </authorList>
    </citation>
    <scope>NUCLEOTIDE SEQUENCE</scope>
    <source>
        <strain evidence="16">CHS0354</strain>
        <tissue evidence="16">Mantle</tissue>
    </source>
</reference>
<evidence type="ECO:0000256" key="2">
    <source>
        <dbReference type="ARBA" id="ARBA00022472"/>
    </source>
</evidence>
<dbReference type="InterPro" id="IPR036555">
    <property type="entry name" value="NusA_N_sf"/>
</dbReference>
<dbReference type="InterPro" id="IPR010213">
    <property type="entry name" value="TF_NusA"/>
</dbReference>
<dbReference type="InterPro" id="IPR044145">
    <property type="entry name" value="IF2_II"/>
</dbReference>
<evidence type="ECO:0000256" key="6">
    <source>
        <dbReference type="ARBA" id="ARBA00022814"/>
    </source>
</evidence>
<dbReference type="NCBIfam" id="TIGR00231">
    <property type="entry name" value="small_GTP"/>
    <property type="match status" value="1"/>
</dbReference>
<dbReference type="PANTHER" id="PTHR43381">
    <property type="entry name" value="TRANSLATION INITIATION FACTOR IF-2-RELATED"/>
    <property type="match status" value="1"/>
</dbReference>
<keyword evidence="10" id="KW-0342">GTP-binding</keyword>
<comment type="caution">
    <text evidence="16">The sequence shown here is derived from an EMBL/GenBank/DDBJ whole genome shotgun (WGS) entry which is preliminary data.</text>
</comment>
<evidence type="ECO:0000256" key="9">
    <source>
        <dbReference type="ARBA" id="ARBA00023015"/>
    </source>
</evidence>
<keyword evidence="9" id="KW-0805">Transcription regulation</keyword>
<reference evidence="16" key="1">
    <citation type="journal article" date="2021" name="Genome Biol. Evol.">
        <title>A High-Quality Reference Genome for a Parasitic Bivalve with Doubly Uniparental Inheritance (Bivalvia: Unionida).</title>
        <authorList>
            <person name="Smith C.H."/>
        </authorList>
    </citation>
    <scope>NUCLEOTIDE SEQUENCE</scope>
    <source>
        <strain evidence="16">CHS0354</strain>
    </source>
</reference>
<evidence type="ECO:0000256" key="3">
    <source>
        <dbReference type="ARBA" id="ARBA00022490"/>
    </source>
</evidence>
<dbReference type="Proteomes" id="UP001195483">
    <property type="component" value="Unassembled WGS sequence"/>
</dbReference>
<dbReference type="GO" id="GO:0003924">
    <property type="term" value="F:GTPase activity"/>
    <property type="evidence" value="ECO:0007669"/>
    <property type="project" value="InterPro"/>
</dbReference>
<dbReference type="GO" id="GO:0003700">
    <property type="term" value="F:DNA-binding transcription factor activity"/>
    <property type="evidence" value="ECO:0007669"/>
    <property type="project" value="InterPro"/>
</dbReference>
<dbReference type="CDD" id="cd02134">
    <property type="entry name" value="KH-II_NusA_rpt1"/>
    <property type="match status" value="1"/>
</dbReference>
<evidence type="ECO:0000256" key="4">
    <source>
        <dbReference type="ARBA" id="ARBA00022540"/>
    </source>
</evidence>
<dbReference type="InterPro" id="IPR009019">
    <property type="entry name" value="KH_sf_prok-type"/>
</dbReference>
<reference evidence="16" key="3">
    <citation type="submission" date="2023-05" db="EMBL/GenBank/DDBJ databases">
        <authorList>
            <person name="Smith C.H."/>
        </authorList>
    </citation>
    <scope>NUCLEOTIDE SEQUENCE</scope>
    <source>
        <strain evidence="16">CHS0354</strain>
        <tissue evidence="16">Mantle</tissue>
    </source>
</reference>
<dbReference type="FunFam" id="2.40.30.10:FF:000054">
    <property type="entry name" value="Translation initiation factor IF-2"/>
    <property type="match status" value="1"/>
</dbReference>
<dbReference type="PROSITE" id="PS01176">
    <property type="entry name" value="IF2"/>
    <property type="match status" value="1"/>
</dbReference>
<evidence type="ECO:0000256" key="13">
    <source>
        <dbReference type="ARBA" id="ARBA00044105"/>
    </source>
</evidence>
<dbReference type="GO" id="GO:0031564">
    <property type="term" value="P:transcription antitermination"/>
    <property type="evidence" value="ECO:0007669"/>
    <property type="project" value="UniProtKB-KW"/>
</dbReference>
<dbReference type="Pfam" id="PF08529">
    <property type="entry name" value="NusA_N"/>
    <property type="match status" value="1"/>
</dbReference>
<dbReference type="InterPro" id="IPR009000">
    <property type="entry name" value="Transl_B-barrel_sf"/>
</dbReference>
<dbReference type="HAMAP" id="MF_00945_B">
    <property type="entry name" value="NusA_B"/>
    <property type="match status" value="1"/>
</dbReference>
<evidence type="ECO:0000313" key="17">
    <source>
        <dbReference type="Proteomes" id="UP001195483"/>
    </source>
</evidence>
<keyword evidence="2" id="KW-0806">Transcription termination</keyword>
<dbReference type="Gene3D" id="3.40.50.10050">
    <property type="entry name" value="Translation initiation factor IF- 2, domain 3"/>
    <property type="match status" value="1"/>
</dbReference>
<dbReference type="GO" id="GO:0003723">
    <property type="term" value="F:RNA binding"/>
    <property type="evidence" value="ECO:0007669"/>
    <property type="project" value="UniProtKB-UniRule"/>
</dbReference>
<dbReference type="Pfam" id="PF26594">
    <property type="entry name" value="KH_NusA_2nd"/>
    <property type="match status" value="1"/>
</dbReference>
<dbReference type="InterPro" id="IPR025249">
    <property type="entry name" value="TF_NusA_KH_1st"/>
</dbReference>
<dbReference type="Pfam" id="PF00009">
    <property type="entry name" value="GTP_EFTU"/>
    <property type="match status" value="1"/>
</dbReference>
<keyword evidence="4" id="KW-0396">Initiation factor</keyword>
<dbReference type="GO" id="GO:0005829">
    <property type="term" value="C:cytosol"/>
    <property type="evidence" value="ECO:0007669"/>
    <property type="project" value="TreeGrafter"/>
</dbReference>
<keyword evidence="6" id="KW-0889">Transcription antitermination</keyword>
<dbReference type="HAMAP" id="MF_00100_B">
    <property type="entry name" value="IF_2_B"/>
    <property type="match status" value="1"/>
</dbReference>
<dbReference type="CDD" id="cd03702">
    <property type="entry name" value="IF2_mtIF2_II"/>
    <property type="match status" value="1"/>
</dbReference>
<dbReference type="NCBIfam" id="TIGR00487">
    <property type="entry name" value="IF-2"/>
    <property type="match status" value="1"/>
</dbReference>
<dbReference type="FunFam" id="3.40.50.300:FF:000019">
    <property type="entry name" value="Translation initiation factor IF-2"/>
    <property type="match status" value="1"/>
</dbReference>
<accession>A0AAE0T6X3</accession>
<dbReference type="PANTHER" id="PTHR43381:SF5">
    <property type="entry name" value="TR-TYPE G DOMAIN-CONTAINING PROTEIN"/>
    <property type="match status" value="1"/>
</dbReference>
<dbReference type="InterPro" id="IPR058582">
    <property type="entry name" value="KH_NusA_2nd"/>
</dbReference>
<keyword evidence="3" id="KW-0963">Cytoplasm</keyword>
<evidence type="ECO:0000256" key="7">
    <source>
        <dbReference type="ARBA" id="ARBA00022884"/>
    </source>
</evidence>
<name>A0AAE0T6X3_9BIVA</name>
<dbReference type="Pfam" id="PF22042">
    <property type="entry name" value="EF-G_D2"/>
    <property type="match status" value="1"/>
</dbReference>
<dbReference type="GO" id="GO:0003743">
    <property type="term" value="F:translation initiation factor activity"/>
    <property type="evidence" value="ECO:0007669"/>
    <property type="project" value="UniProtKB-KW"/>
</dbReference>
<keyword evidence="8" id="KW-0648">Protein biosynthesis</keyword>
<evidence type="ECO:0000256" key="1">
    <source>
        <dbReference type="ARBA" id="ARBA00007733"/>
    </source>
</evidence>
<dbReference type="Gene3D" id="3.30.1480.10">
    <property type="entry name" value="NusA, N-terminal domain"/>
    <property type="match status" value="1"/>
</dbReference>
<dbReference type="FunFam" id="2.40.30.10:FF:000008">
    <property type="entry name" value="Translation initiation factor IF-2"/>
    <property type="match status" value="1"/>
</dbReference>
<dbReference type="FunFam" id="3.40.50.10050:FF:000001">
    <property type="entry name" value="Translation initiation factor IF-2"/>
    <property type="match status" value="1"/>
</dbReference>
<keyword evidence="7 14" id="KW-0694">RNA-binding</keyword>
<sequence length="1427" mass="161403">MPKKDVLEKKERQKKELVIAFNSLEDVGKHSKKKEEDTVKASVSSTLTEIIKKQLKKDFDPDVEARVIINSDRGDFEVYIMKEIVEEVDMPLIQISLADARKIDEDFEVGDIYEDGPVRLDSLLSRKSIQIIKQSVQKKMRDFERSAFYKECKELKGEVVTGEFYQALPKEILFTYAGMKDTDIELSLPLSEKIPKDHFVPKTPYKLFVKDVVRPKIKVKLEDGTVVEKESEEGPVIITVSRVHDDLLRRMFEREVPEIEDGLIVIKAVARVPGERAKIAVESTVGRIDPVGACVGHRGSRIKGIVKELNNENIDVIGFSDEMQVYIARALQPAKIDPMDIAVDFKAKEARVVVKKEQIKFTIGRNGNNIFLAEKLTGFNIEILRQFRSEEEEQNDIDILAFRDDFGDDVVYRLVDAGYDTAMRILKVTDEELAEAMMNLKEVQLFGHSHHSNRKAFNMKSENDLHYWLKIAKQVKQIVLREMEAHDIAQELNVSAQDILEFLNKERKINAKTTTSKVTKNDKEAVYEKFSSVHFPKQESSSKSVDNINGTHKPLQKETIESLNVEIDLGVEGKIENEVTEKKDSFISSDVPISPLKIVGQLTLDQKAKLSSLNTKSASPVESQTEEKKKIEYLDQQTFKVNEKNDDAIVSVKNDDDFGSVLSEEDTEKKVEGREDSLLDAPKNEKLVNSVPLLIDEDVVITAEMSVDMAEGRRRGLKTLGTIEHTKREDRYPRKKSFKEQKDDLEKLKKAKDVLAAKKVPTSETVEEKRTMVSKKSSGKKGDWVKKEIIDDKTLERNIRQTIFSEKVTEVETRQRYKRNKRIERVKRQEEADIRRELDSRVIRVTEYISTNELAGILGVTVKDIIERCFNLGKMVTINQRLDREILELLAIEFDREVHFISEQEEFDLIEADVHEVDLKKCPPVVTIMGHVDHGKTSLLDFIRRSNIIAGESGGITQHIGAYEVMLENGSNVSCLDTPGHEAFTAWRARGAEGTGSVMLVVGANDSVMPLSVEALSHAKAANVPIVVAINKIDLPEANSEKIKAQLSENGVLVEEWGGNVQVQEISAKKGQGVKELLEKVLIQADVMDLKSNYNEHVPVKGVIVEAELDKGKGVVATVLVQSGILNLSKPFVAGQSAGRVRAMFDERGKRVDRAFPSQPVRVLGFEELPNAGDMFVTFETDREAREVAERRRLIRREQSFRSSNIRLDEVSKGVQLGNKIKDLRVILKADTSGSVEAISDKLMKLENSEIKIQIVHKGVGQVNERDVLLAAASKAIVLSFRIRPNLNARKLAEKEGVEIRYYNVIYHAIEEVQAALEGMLSPEISEKEVGLAEVRHVYKSSKIGNVAGCYVLEGKVKRDWKSRLIRDGIQIFEGNLASLRRFKDDVKEVEMGYECGISFQGYDDLKVGDMIEIFEIVETKRKFDFE</sequence>
<dbReference type="InterPro" id="IPR053905">
    <property type="entry name" value="EF-G-like_DII"/>
</dbReference>
<evidence type="ECO:0000256" key="12">
    <source>
        <dbReference type="ARBA" id="ARBA00025162"/>
    </source>
</evidence>
<dbReference type="InterPro" id="IPR006847">
    <property type="entry name" value="IF2_N"/>
</dbReference>
<dbReference type="SUPFAM" id="SSF50447">
    <property type="entry name" value="Translation proteins"/>
    <property type="match status" value="2"/>
</dbReference>
<dbReference type="EMBL" id="JAEAOA010000085">
    <property type="protein sequence ID" value="KAK3604970.1"/>
    <property type="molecule type" value="Genomic_DNA"/>
</dbReference>
<dbReference type="SUPFAM" id="SSF54814">
    <property type="entry name" value="Prokaryotic type KH domain (KH-domain type II)"/>
    <property type="match status" value="2"/>
</dbReference>
<dbReference type="InterPro" id="IPR015760">
    <property type="entry name" value="TIF_IF2"/>
</dbReference>
<evidence type="ECO:0000256" key="10">
    <source>
        <dbReference type="ARBA" id="ARBA00023134"/>
    </source>
</evidence>
<comment type="function">
    <text evidence="12">One of the essential components for the initiation of protein synthesis. Protects formylmethionyl-tRNA from spontaneous hydrolysis and promotes its binding to the 30S ribosomal subunits. Also involved in the hydrolysis of GTP during the formation of the 70S ribosomal complex.</text>
</comment>
<dbReference type="InterPro" id="IPR005225">
    <property type="entry name" value="Small_GTP-bd"/>
</dbReference>
<comment type="similarity">
    <text evidence="1">Belongs to the TRAFAC class translation factor GTPase superfamily. Classic translation factor GTPase family. IF-2 subfamily.</text>
</comment>
<dbReference type="Gene3D" id="3.30.300.20">
    <property type="match status" value="2"/>
</dbReference>
<evidence type="ECO:0000259" key="15">
    <source>
        <dbReference type="PROSITE" id="PS51722"/>
    </source>
</evidence>
<evidence type="ECO:0000256" key="11">
    <source>
        <dbReference type="ARBA" id="ARBA00023163"/>
    </source>
</evidence>
<dbReference type="InterPro" id="IPR015946">
    <property type="entry name" value="KH_dom-like_a/b"/>
</dbReference>
<dbReference type="InterPro" id="IPR013735">
    <property type="entry name" value="TF_NusA_N"/>
</dbReference>
<feature type="domain" description="Tr-type G" evidence="15">
    <location>
        <begin position="921"/>
        <end position="1091"/>
    </location>
</feature>
<dbReference type="GO" id="GO:0006353">
    <property type="term" value="P:DNA-templated transcription termination"/>
    <property type="evidence" value="ECO:0007669"/>
    <property type="project" value="UniProtKB-KW"/>
</dbReference>
<organism evidence="16 17">
    <name type="scientific">Potamilus streckersoni</name>
    <dbReference type="NCBI Taxonomy" id="2493646"/>
    <lineage>
        <taxon>Eukaryota</taxon>
        <taxon>Metazoa</taxon>
        <taxon>Spiralia</taxon>
        <taxon>Lophotrochozoa</taxon>
        <taxon>Mollusca</taxon>
        <taxon>Bivalvia</taxon>
        <taxon>Autobranchia</taxon>
        <taxon>Heteroconchia</taxon>
        <taxon>Palaeoheterodonta</taxon>
        <taxon>Unionida</taxon>
        <taxon>Unionoidea</taxon>
        <taxon>Unionidae</taxon>
        <taxon>Ambleminae</taxon>
        <taxon>Lampsilini</taxon>
        <taxon>Potamilus</taxon>
    </lineage>
</organism>
<dbReference type="CDD" id="cd03692">
    <property type="entry name" value="mtIF2_IVc"/>
    <property type="match status" value="1"/>
</dbReference>
<dbReference type="InterPro" id="IPR036925">
    <property type="entry name" value="TIF_IF2_dom3_sf"/>
</dbReference>
<dbReference type="InterPro" id="IPR030842">
    <property type="entry name" value="TF_NusA_bacterial"/>
</dbReference>
<evidence type="ECO:0000256" key="14">
    <source>
        <dbReference type="PROSITE-ProRule" id="PRU00117"/>
    </source>
</evidence>
<dbReference type="SUPFAM" id="SSF69705">
    <property type="entry name" value="Transcription factor NusA, N-terminal domain"/>
    <property type="match status" value="1"/>
</dbReference>
<dbReference type="CDD" id="cd01887">
    <property type="entry name" value="IF2_eIF5B"/>
    <property type="match status" value="1"/>
</dbReference>
<dbReference type="PROSITE" id="PS50084">
    <property type="entry name" value="KH_TYPE_1"/>
    <property type="match status" value="1"/>
</dbReference>
<keyword evidence="5" id="KW-0547">Nucleotide-binding</keyword>
<evidence type="ECO:0000256" key="8">
    <source>
        <dbReference type="ARBA" id="ARBA00022917"/>
    </source>
</evidence>
<protein>
    <recommendedName>
        <fullName evidence="13">Translation initiation factor IF-2, chloroplastic</fullName>
    </recommendedName>
</protein>
<dbReference type="NCBIfam" id="TIGR01953">
    <property type="entry name" value="NusA"/>
    <property type="match status" value="1"/>
</dbReference>
<evidence type="ECO:0000256" key="5">
    <source>
        <dbReference type="ARBA" id="ARBA00022741"/>
    </source>
</evidence>
<dbReference type="PROSITE" id="PS51722">
    <property type="entry name" value="G_TR_2"/>
    <property type="match status" value="1"/>
</dbReference>
<dbReference type="SUPFAM" id="SSF52540">
    <property type="entry name" value="P-loop containing nucleoside triphosphate hydrolases"/>
    <property type="match status" value="1"/>
</dbReference>
<dbReference type="FunFam" id="3.30.300.20:FF:000002">
    <property type="entry name" value="Transcription termination/antitermination protein NusA"/>
    <property type="match status" value="1"/>
</dbReference>